<dbReference type="EMBL" id="BMLV01000001">
    <property type="protein sequence ID" value="GGP01063.1"/>
    <property type="molecule type" value="Genomic_DNA"/>
</dbReference>
<reference evidence="8" key="1">
    <citation type="journal article" date="2019" name="Int. J. Syst. Evol. Microbiol.">
        <title>The Global Catalogue of Microorganisms (GCM) 10K type strain sequencing project: providing services to taxonomists for standard genome sequencing and annotation.</title>
        <authorList>
            <consortium name="The Broad Institute Genomics Platform"/>
            <consortium name="The Broad Institute Genome Sequencing Center for Infectious Disease"/>
            <person name="Wu L."/>
            <person name="Ma J."/>
        </authorList>
    </citation>
    <scope>NUCLEOTIDE SEQUENCE [LARGE SCALE GENOMIC DNA]</scope>
    <source>
        <strain evidence="8">CGMCC 1.7656</strain>
    </source>
</reference>
<comment type="subcellular location">
    <subcellularLocation>
        <location evidence="1">Membrane</location>
        <topology evidence="1">Multi-pass membrane protein</topology>
    </subcellularLocation>
</comment>
<proteinExistence type="predicted"/>
<evidence type="ECO:0000256" key="5">
    <source>
        <dbReference type="SAM" id="Phobius"/>
    </source>
</evidence>
<keyword evidence="3 5" id="KW-1133">Transmembrane helix</keyword>
<evidence type="ECO:0000256" key="3">
    <source>
        <dbReference type="ARBA" id="ARBA00022989"/>
    </source>
</evidence>
<gene>
    <name evidence="7" type="ORF">GCM10010992_00410</name>
</gene>
<feature type="transmembrane region" description="Helical" evidence="5">
    <location>
        <begin position="34"/>
        <end position="59"/>
    </location>
</feature>
<dbReference type="RefSeq" id="WP_188616064.1">
    <property type="nucleotide sequence ID" value="NZ_BMLV01000001.1"/>
</dbReference>
<dbReference type="Proteomes" id="UP000620064">
    <property type="component" value="Unassembled WGS sequence"/>
</dbReference>
<evidence type="ECO:0000313" key="7">
    <source>
        <dbReference type="EMBL" id="GGP01063.1"/>
    </source>
</evidence>
<evidence type="ECO:0000256" key="2">
    <source>
        <dbReference type="ARBA" id="ARBA00022692"/>
    </source>
</evidence>
<evidence type="ECO:0000259" key="6">
    <source>
        <dbReference type="Pfam" id="PF05154"/>
    </source>
</evidence>
<evidence type="ECO:0000313" key="8">
    <source>
        <dbReference type="Proteomes" id="UP000620064"/>
    </source>
</evidence>
<keyword evidence="2 5" id="KW-0812">Transmembrane</keyword>
<evidence type="ECO:0000256" key="4">
    <source>
        <dbReference type="ARBA" id="ARBA00023136"/>
    </source>
</evidence>
<evidence type="ECO:0000256" key="1">
    <source>
        <dbReference type="ARBA" id="ARBA00004141"/>
    </source>
</evidence>
<dbReference type="Pfam" id="PF05154">
    <property type="entry name" value="TM2"/>
    <property type="match status" value="1"/>
</dbReference>
<organism evidence="7 8">
    <name type="scientific">Cloacibacterium rupense</name>
    <dbReference type="NCBI Taxonomy" id="517423"/>
    <lineage>
        <taxon>Bacteria</taxon>
        <taxon>Pseudomonadati</taxon>
        <taxon>Bacteroidota</taxon>
        <taxon>Flavobacteriia</taxon>
        <taxon>Flavobacteriales</taxon>
        <taxon>Weeksellaceae</taxon>
    </lineage>
</organism>
<keyword evidence="4 5" id="KW-0472">Membrane</keyword>
<feature type="domain" description="TM2" evidence="6">
    <location>
        <begin position="5"/>
        <end position="53"/>
    </location>
</feature>
<accession>A0ABQ2NFX2</accession>
<comment type="caution">
    <text evidence="7">The sequence shown here is derived from an EMBL/GenBank/DDBJ whole genome shotgun (WGS) entry which is preliminary data.</text>
</comment>
<dbReference type="InterPro" id="IPR007829">
    <property type="entry name" value="TM2"/>
</dbReference>
<name>A0ABQ2NFX2_9FLAO</name>
<keyword evidence="8" id="KW-1185">Reference proteome</keyword>
<protein>
    <recommendedName>
        <fullName evidence="6">TM2 domain-containing protein</fullName>
    </recommendedName>
</protein>
<feature type="transmembrane region" description="Helical" evidence="5">
    <location>
        <begin position="9"/>
        <end position="28"/>
    </location>
</feature>
<sequence>MENQENKKVLAGVLAILLGGFGVHKFILGYTKEGIIQLILGLACGVGALIGLIEGIIYLTKSDEDFYNTYQVGKKGWF</sequence>